<dbReference type="Pfam" id="PF14022">
    <property type="entry name" value="DUF4238"/>
    <property type="match status" value="1"/>
</dbReference>
<protein>
    <recommendedName>
        <fullName evidence="3">DUF4238 domain-containing protein</fullName>
    </recommendedName>
</protein>
<evidence type="ECO:0000313" key="2">
    <source>
        <dbReference type="Proteomes" id="UP000321523"/>
    </source>
</evidence>
<gene>
    <name evidence="1" type="ORF">SAE02_15860</name>
</gene>
<proteinExistence type="predicted"/>
<name>A0A512DLT9_9PROT</name>
<sequence>MEAKLSQLEDHADTIISKIVNSVRINKIPDLSFEEKEFLYKFIYMQWKRVPDLRNTVNTSAEADVMYKNLINELHTLLPERRIEISELQNRNTKSRIIQNCRVDLLEHFGEDVLSVFRKRGIAMLKIVAKDKKFIIGSRPVVKLTINGDYNLLNYQNELWLPIASDIAVGLDTSENACRIYPVTSRETIRSLNMAISQQNTIFAGESMALIKSLAYPK</sequence>
<accession>A0A512DLT9</accession>
<keyword evidence="2" id="KW-1185">Reference proteome</keyword>
<dbReference type="AlphaFoldDB" id="A0A512DLT9"/>
<evidence type="ECO:0008006" key="3">
    <source>
        <dbReference type="Google" id="ProtNLM"/>
    </source>
</evidence>
<dbReference type="Proteomes" id="UP000321523">
    <property type="component" value="Unassembled WGS sequence"/>
</dbReference>
<evidence type="ECO:0000313" key="1">
    <source>
        <dbReference type="EMBL" id="GEO37438.1"/>
    </source>
</evidence>
<organism evidence="1 2">
    <name type="scientific">Skermanella aerolata</name>
    <dbReference type="NCBI Taxonomy" id="393310"/>
    <lineage>
        <taxon>Bacteria</taxon>
        <taxon>Pseudomonadati</taxon>
        <taxon>Pseudomonadota</taxon>
        <taxon>Alphaproteobacteria</taxon>
        <taxon>Rhodospirillales</taxon>
        <taxon>Azospirillaceae</taxon>
        <taxon>Skermanella</taxon>
    </lineage>
</organism>
<comment type="caution">
    <text evidence="1">The sequence shown here is derived from an EMBL/GenBank/DDBJ whole genome shotgun (WGS) entry which is preliminary data.</text>
</comment>
<reference evidence="1 2" key="1">
    <citation type="submission" date="2019-07" db="EMBL/GenBank/DDBJ databases">
        <title>Whole genome shotgun sequence of Skermanella aerolata NBRC 106429.</title>
        <authorList>
            <person name="Hosoyama A."/>
            <person name="Uohara A."/>
            <person name="Ohji S."/>
            <person name="Ichikawa N."/>
        </authorList>
    </citation>
    <scope>NUCLEOTIDE SEQUENCE [LARGE SCALE GENOMIC DNA]</scope>
    <source>
        <strain evidence="1 2">NBRC 106429</strain>
    </source>
</reference>
<dbReference type="InterPro" id="IPR025332">
    <property type="entry name" value="DUF4238"/>
</dbReference>
<dbReference type="OrthoDB" id="5918636at2"/>
<dbReference type="EMBL" id="BJYZ01000006">
    <property type="protein sequence ID" value="GEO37438.1"/>
    <property type="molecule type" value="Genomic_DNA"/>
</dbReference>